<accession>A0AAE0RCI3</accession>
<feature type="domain" description="Fox-1 C-terminal" evidence="4">
    <location>
        <begin position="109"/>
        <end position="200"/>
    </location>
</feature>
<dbReference type="EMBL" id="JAUCMX010000003">
    <property type="protein sequence ID" value="KAK3551098.1"/>
    <property type="molecule type" value="Genomic_DNA"/>
</dbReference>
<dbReference type="GO" id="GO:0003729">
    <property type="term" value="F:mRNA binding"/>
    <property type="evidence" value="ECO:0007669"/>
    <property type="project" value="TreeGrafter"/>
</dbReference>
<dbReference type="PANTHER" id="PTHR15597:SF40">
    <property type="entry name" value="RNA BINDING PROTEIN FOX-1 HOMOLOG 1-LIKE"/>
    <property type="match status" value="1"/>
</dbReference>
<evidence type="ECO:0000256" key="3">
    <source>
        <dbReference type="ARBA" id="ARBA00023242"/>
    </source>
</evidence>
<keyword evidence="3" id="KW-0539">Nucleus</keyword>
<dbReference type="PANTHER" id="PTHR15597">
    <property type="entry name" value="ATAXIN 2-BINDING PROTEIN 1-RELATED"/>
    <property type="match status" value="1"/>
</dbReference>
<name>A0AAE0RCI3_9TELE</name>
<sequence length="322" mass="35224">MYTPDPVEVCSLAVDFDSTLYAAESSDERCRSDLLQGFPGLTSLQRDFMGVDPIAVEVTAAAVEPFPGFSKNGPAPSYLKALVTPHTAPRSLRSTSTARLVPPSLREKVASFPYPVPTATLAYRGSALRGRGRAVYNTIRSAATPTAVPAYPGVVYQDGLYGTEVYGGYPAAYRVAQSPSATATAAYSDGYGRVYATDPYHHSVGPTTTYGVGTMDVLLVVVSIYQKWSKEGTVVNRRQGHGRLRLIDARGGRRPARVVRSNRRATVAQIAEVIWGMCWTKVQSMEAPSCKLEDIKDLLLTSWFQIPQHTFRDLVEFMTRRT</sequence>
<proteinExistence type="predicted"/>
<keyword evidence="2" id="KW-0694">RNA-binding</keyword>
<comment type="subcellular location">
    <subcellularLocation>
        <location evidence="1">Nucleus</location>
    </subcellularLocation>
</comment>
<organism evidence="5 6">
    <name type="scientific">Hemibagrus guttatus</name>
    <dbReference type="NCBI Taxonomy" id="175788"/>
    <lineage>
        <taxon>Eukaryota</taxon>
        <taxon>Metazoa</taxon>
        <taxon>Chordata</taxon>
        <taxon>Craniata</taxon>
        <taxon>Vertebrata</taxon>
        <taxon>Euteleostomi</taxon>
        <taxon>Actinopterygii</taxon>
        <taxon>Neopterygii</taxon>
        <taxon>Teleostei</taxon>
        <taxon>Ostariophysi</taxon>
        <taxon>Siluriformes</taxon>
        <taxon>Bagridae</taxon>
        <taxon>Hemibagrus</taxon>
    </lineage>
</organism>
<gene>
    <name evidence="5" type="ORF">QTP70_012761</name>
</gene>
<dbReference type="GO" id="GO:0005634">
    <property type="term" value="C:nucleus"/>
    <property type="evidence" value="ECO:0007669"/>
    <property type="project" value="UniProtKB-SubCell"/>
</dbReference>
<comment type="caution">
    <text evidence="5">The sequence shown here is derived from an EMBL/GenBank/DDBJ whole genome shotgun (WGS) entry which is preliminary data.</text>
</comment>
<dbReference type="InterPro" id="IPR025670">
    <property type="entry name" value="Fox-1_C_dom"/>
</dbReference>
<dbReference type="AlphaFoldDB" id="A0AAE0RCI3"/>
<evidence type="ECO:0000313" key="5">
    <source>
        <dbReference type="EMBL" id="KAK3551098.1"/>
    </source>
</evidence>
<evidence type="ECO:0000313" key="6">
    <source>
        <dbReference type="Proteomes" id="UP001274896"/>
    </source>
</evidence>
<dbReference type="Proteomes" id="UP001274896">
    <property type="component" value="Unassembled WGS sequence"/>
</dbReference>
<dbReference type="GO" id="GO:0005737">
    <property type="term" value="C:cytoplasm"/>
    <property type="evidence" value="ECO:0007669"/>
    <property type="project" value="TreeGrafter"/>
</dbReference>
<protein>
    <recommendedName>
        <fullName evidence="4">Fox-1 C-terminal domain-containing protein</fullName>
    </recommendedName>
</protein>
<dbReference type="InterPro" id="IPR047131">
    <property type="entry name" value="RBFOX1-like"/>
</dbReference>
<dbReference type="GO" id="GO:0000381">
    <property type="term" value="P:regulation of alternative mRNA splicing, via spliceosome"/>
    <property type="evidence" value="ECO:0007669"/>
    <property type="project" value="InterPro"/>
</dbReference>
<evidence type="ECO:0000256" key="1">
    <source>
        <dbReference type="ARBA" id="ARBA00004123"/>
    </source>
</evidence>
<evidence type="ECO:0000256" key="2">
    <source>
        <dbReference type="ARBA" id="ARBA00022884"/>
    </source>
</evidence>
<evidence type="ECO:0000259" key="4">
    <source>
        <dbReference type="Pfam" id="PF12414"/>
    </source>
</evidence>
<dbReference type="Pfam" id="PF12414">
    <property type="entry name" value="Fox-1_C"/>
    <property type="match status" value="1"/>
</dbReference>
<keyword evidence="6" id="KW-1185">Reference proteome</keyword>
<dbReference type="GO" id="GO:0007399">
    <property type="term" value="P:nervous system development"/>
    <property type="evidence" value="ECO:0007669"/>
    <property type="project" value="InterPro"/>
</dbReference>
<reference evidence="5" key="1">
    <citation type="submission" date="2023-06" db="EMBL/GenBank/DDBJ databases">
        <title>Male Hemibagrus guttatus genome.</title>
        <authorList>
            <person name="Bian C."/>
        </authorList>
    </citation>
    <scope>NUCLEOTIDE SEQUENCE</scope>
    <source>
        <strain evidence="5">Male_cb2023</strain>
        <tissue evidence="5">Muscle</tissue>
    </source>
</reference>